<evidence type="ECO:0000313" key="3">
    <source>
        <dbReference type="Proteomes" id="UP000046395"/>
    </source>
</evidence>
<keyword evidence="1" id="KW-0732">Signal</keyword>
<feature type="chain" id="PRO_5024323631" evidence="1">
    <location>
        <begin position="21"/>
        <end position="145"/>
    </location>
</feature>
<accession>A0A5S6Q967</accession>
<proteinExistence type="predicted"/>
<evidence type="ECO:0000256" key="1">
    <source>
        <dbReference type="SAM" id="SignalP"/>
    </source>
</evidence>
<reference evidence="4" key="1">
    <citation type="submission" date="2019-12" db="UniProtKB">
        <authorList>
            <consortium name="WormBaseParasite"/>
        </authorList>
    </citation>
    <scope>IDENTIFICATION</scope>
</reference>
<name>A0A5S6Q967_TRIMR</name>
<feature type="domain" description="DUF7107" evidence="2">
    <location>
        <begin position="89"/>
        <end position="135"/>
    </location>
</feature>
<feature type="signal peptide" evidence="1">
    <location>
        <begin position="1"/>
        <end position="20"/>
    </location>
</feature>
<evidence type="ECO:0000259" key="2">
    <source>
        <dbReference type="Pfam" id="PF23416"/>
    </source>
</evidence>
<dbReference type="WBParaSite" id="TMUE_1000003866.1">
    <property type="protein sequence ID" value="TMUE_1000003866.1"/>
    <property type="gene ID" value="WBGene00291105"/>
</dbReference>
<dbReference type="InterPro" id="IPR055531">
    <property type="entry name" value="DUF7107"/>
</dbReference>
<dbReference type="STRING" id="70415.A0A5S6Q967"/>
<evidence type="ECO:0000313" key="4">
    <source>
        <dbReference type="WBParaSite" id="TMUE_1000003866.1"/>
    </source>
</evidence>
<protein>
    <submittedName>
        <fullName evidence="4">EB domain-containing protein</fullName>
    </submittedName>
</protein>
<dbReference type="AlphaFoldDB" id="A0A5S6Q967"/>
<dbReference type="Proteomes" id="UP000046395">
    <property type="component" value="Unassembled WGS sequence"/>
</dbReference>
<organism evidence="3 4">
    <name type="scientific">Trichuris muris</name>
    <name type="common">Mouse whipworm</name>
    <dbReference type="NCBI Taxonomy" id="70415"/>
    <lineage>
        <taxon>Eukaryota</taxon>
        <taxon>Metazoa</taxon>
        <taxon>Ecdysozoa</taxon>
        <taxon>Nematoda</taxon>
        <taxon>Enoplea</taxon>
        <taxon>Dorylaimia</taxon>
        <taxon>Trichinellida</taxon>
        <taxon>Trichuridae</taxon>
        <taxon>Trichuris</taxon>
    </lineage>
</organism>
<keyword evidence="3" id="KW-1185">Reference proteome</keyword>
<dbReference type="Pfam" id="PF23416">
    <property type="entry name" value="DUF7107"/>
    <property type="match status" value="1"/>
</dbReference>
<sequence>MLRISVLFLMLAFQYKRADACQTLQHEQCVSFSSLCFEQHCVAGQLRTDVASCTNDFQCRKGVIPVWRRHSIACKAGQCFGLKSITGDRCLNQKECPGQSICIRQVCVPAEPCEYKCRSGKLCGVGERCIGDLCFRPVPFFEFNE</sequence>